<dbReference type="PANTHER" id="PTHR33170:SF2">
    <property type="entry name" value="OS12G0531500 PROTEIN"/>
    <property type="match status" value="1"/>
</dbReference>
<feature type="compositionally biased region" description="Basic residues" evidence="2">
    <location>
        <begin position="929"/>
        <end position="939"/>
    </location>
</feature>
<organism evidence="4 5">
    <name type="scientific">Urochloa decumbens</name>
    <dbReference type="NCBI Taxonomy" id="240449"/>
    <lineage>
        <taxon>Eukaryota</taxon>
        <taxon>Viridiplantae</taxon>
        <taxon>Streptophyta</taxon>
        <taxon>Embryophyta</taxon>
        <taxon>Tracheophyta</taxon>
        <taxon>Spermatophyta</taxon>
        <taxon>Magnoliopsida</taxon>
        <taxon>Liliopsida</taxon>
        <taxon>Poales</taxon>
        <taxon>Poaceae</taxon>
        <taxon>PACMAD clade</taxon>
        <taxon>Panicoideae</taxon>
        <taxon>Panicodae</taxon>
        <taxon>Paniceae</taxon>
        <taxon>Melinidinae</taxon>
        <taxon>Urochloa</taxon>
    </lineage>
</organism>
<keyword evidence="1" id="KW-0862">Zinc</keyword>
<feature type="region of interest" description="Disordered" evidence="2">
    <location>
        <begin position="1"/>
        <end position="97"/>
    </location>
</feature>
<keyword evidence="5" id="KW-1185">Reference proteome</keyword>
<evidence type="ECO:0000256" key="1">
    <source>
        <dbReference type="PROSITE-ProRule" id="PRU00047"/>
    </source>
</evidence>
<protein>
    <recommendedName>
        <fullName evidence="3">CCHC-type domain-containing protein</fullName>
    </recommendedName>
</protein>
<feature type="compositionally biased region" description="Basic and acidic residues" evidence="2">
    <location>
        <begin position="82"/>
        <end position="97"/>
    </location>
</feature>
<evidence type="ECO:0000259" key="3">
    <source>
        <dbReference type="PROSITE" id="PS50158"/>
    </source>
</evidence>
<dbReference type="PANTHER" id="PTHR33170">
    <property type="entry name" value="DUF4283 DOMAIN-CONTAINING PROTEIN-RELATED"/>
    <property type="match status" value="1"/>
</dbReference>
<dbReference type="Proteomes" id="UP001497457">
    <property type="component" value="Chromosome 15b"/>
</dbReference>
<feature type="domain" description="CCHC-type" evidence="3">
    <location>
        <begin position="480"/>
        <end position="493"/>
    </location>
</feature>
<reference evidence="4" key="1">
    <citation type="submission" date="2024-10" db="EMBL/GenBank/DDBJ databases">
        <authorList>
            <person name="Ryan C."/>
        </authorList>
    </citation>
    <scope>NUCLEOTIDE SEQUENCE [LARGE SCALE GENOMIC DNA]</scope>
</reference>
<name>A0ABC8XR10_9POAL</name>
<evidence type="ECO:0000256" key="2">
    <source>
        <dbReference type="SAM" id="MobiDB-lite"/>
    </source>
</evidence>
<dbReference type="Pfam" id="PF00098">
    <property type="entry name" value="zf-CCHC"/>
    <property type="match status" value="1"/>
</dbReference>
<feature type="region of interest" description="Disordered" evidence="2">
    <location>
        <begin position="689"/>
        <end position="726"/>
    </location>
</feature>
<dbReference type="SMART" id="SM00343">
    <property type="entry name" value="ZnF_C2HC"/>
    <property type="match status" value="2"/>
</dbReference>
<accession>A0ABC8XR10</accession>
<dbReference type="InterPro" id="IPR036875">
    <property type="entry name" value="Znf_CCHC_sf"/>
</dbReference>
<evidence type="ECO:0000313" key="4">
    <source>
        <dbReference type="EMBL" id="CAL4929425.1"/>
    </source>
</evidence>
<dbReference type="InterPro" id="IPR001878">
    <property type="entry name" value="Znf_CCHC"/>
</dbReference>
<gene>
    <name evidence="4" type="ORF">URODEC1_LOCUS25803</name>
</gene>
<feature type="region of interest" description="Disordered" evidence="2">
    <location>
        <begin position="915"/>
        <end position="945"/>
    </location>
</feature>
<dbReference type="GO" id="GO:0008270">
    <property type="term" value="F:zinc ion binding"/>
    <property type="evidence" value="ECO:0007669"/>
    <property type="project" value="UniProtKB-KW"/>
</dbReference>
<dbReference type="SUPFAM" id="SSF57756">
    <property type="entry name" value="Retrovirus zinc finger-like domains"/>
    <property type="match status" value="1"/>
</dbReference>
<dbReference type="PROSITE" id="PS50158">
    <property type="entry name" value="ZF_CCHC"/>
    <property type="match status" value="1"/>
</dbReference>
<feature type="compositionally biased region" description="Basic and acidic residues" evidence="2">
    <location>
        <begin position="427"/>
        <end position="446"/>
    </location>
</feature>
<keyword evidence="1" id="KW-0479">Metal-binding</keyword>
<evidence type="ECO:0000313" key="5">
    <source>
        <dbReference type="Proteomes" id="UP001497457"/>
    </source>
</evidence>
<feature type="compositionally biased region" description="Basic and acidic residues" evidence="2">
    <location>
        <begin position="359"/>
        <end position="388"/>
    </location>
</feature>
<sequence length="1049" mass="118328">MAGRGSSPGTPRIHGEQAWRAGSPDFPSLRSLPRCPVSEPTWCRRSEAGDSAGSGPSHGNPNSAPSHGLAFVSPEDSSGSSRDQERSNSSSKEDLEYALRMRDDWRQRHGLEPHKSAASTSMAGGARRLTMIPEAIRDAVDRVDPSIRHGSHQRGAQGIDRPLSAWERKMENQRLADEIKKSLFSSSQNFEEFDELEETCKQLEDSLSRIPSNSGMGFPPIGAQKEKVETVREEFGRNGPKPRWANGPSVDSMFNHSRRPDIRGWLWISKQSALEGIGFPARVSEVRRFGERARKVRRIGPPPPLITPFAQVVAEMARRNDHTHRERYRDQDTWMEEDDLLEEDLRYKIQRGFNNRAGGGRDPRPDERQEWRDNRYMPRGDFHSDVRRPARGGYSHPRNMDSNYRGFFPKGENRPGNYAAGSSRGPVYKEKERRPDNQEIPKEKVAKNPSIAPKLTASTKCFRCTELGHHQLECTNDPVCYKCKKAGHMAVECASIHHKKLKMYGFGITGQGFYSIEIPEAKEMGVSNKALIYVLKGEASACKIEKELKNLINSNWEFQVAQRETNVFTAVFPDKASLDTFSKLPGVDLPLYQLSIKISQALVDPEASAVLQSTWIKIYGIPGFAKEEDIVKEITSIVAEPIKVDEFSLIKDEPVRVRVNCRNPSLLTGYVEVFFNGVGYELRFVAEGSQDKGKGGGGSGPGKPDDKNDKRRRDEEDDEFDRDMFRGQDRQLKAFKSIQKDNDASQGDSQEDCMEENLVRDGSPTDLLHPQTNFNLPLCAVHPTLGQMVIPRDCSSLPDEKRNEKADFTSEEEMQVLEDSQISIVTSQEDVNVEAQVGFSSEKARVEENFNKTSVPKGKILVHNGEGTYFMDAEKWPNLELNDQGGSTQGELEDRLANESLMDNISLQSLEEVTEEEKEQEWEIPNSKKQARKGRRKRGFSVATRSSSRIPRDGIPILKKATLRAQEKDLALEGIAWALWNTRNKMAIEKKFIKNPSEVIFLGVTFMQKWRPLLKEKDQDKLDVLVAKISEGMSNYPPRLDDVSDIMVM</sequence>
<dbReference type="Gene3D" id="4.10.60.10">
    <property type="entry name" value="Zinc finger, CCHC-type"/>
    <property type="match status" value="1"/>
</dbReference>
<proteinExistence type="predicted"/>
<feature type="compositionally biased region" description="Basic and acidic residues" evidence="2">
    <location>
        <begin position="703"/>
        <end position="714"/>
    </location>
</feature>
<dbReference type="EMBL" id="OZ075125">
    <property type="protein sequence ID" value="CAL4929425.1"/>
    <property type="molecule type" value="Genomic_DNA"/>
</dbReference>
<keyword evidence="1" id="KW-0863">Zinc-finger</keyword>
<dbReference type="AlphaFoldDB" id="A0ABC8XR10"/>
<feature type="region of interest" description="Disordered" evidence="2">
    <location>
        <begin position="353"/>
        <end position="448"/>
    </location>
</feature>